<dbReference type="PANTHER" id="PTHR34978">
    <property type="entry name" value="POSSIBLE SENSOR-TRANSDUCER PROTEIN BLAR"/>
    <property type="match status" value="1"/>
</dbReference>
<keyword evidence="2" id="KW-1133">Transmembrane helix</keyword>
<evidence type="ECO:0000256" key="1">
    <source>
        <dbReference type="PROSITE-ProRule" id="PRU01360"/>
    </source>
</evidence>
<feature type="transmembrane region" description="Helical" evidence="2">
    <location>
        <begin position="37"/>
        <end position="56"/>
    </location>
</feature>
<dbReference type="EMBL" id="JASBRG010000006">
    <property type="protein sequence ID" value="MDI3320079.1"/>
    <property type="molecule type" value="Genomic_DNA"/>
</dbReference>
<keyword evidence="5" id="KW-1185">Reference proteome</keyword>
<comment type="similarity">
    <text evidence="1">Belongs to the TonB-dependent receptor family.</text>
</comment>
<sequence>MTAIAYYLLKMLICSGILTAYYYACLQNKLFHQWNRFYLLLTVIFSITFPLLYIPIFDFNETSNAVGQMVYKVSASELLLLKNQTQSVSFFNLMVYGTYCVVAIVFLSLFIVSLYKIHSLKRRSTFIEQSDINIYQTNASQAPFSFFKNIFWKQDINLQSTEGQQILKHELVHVHEKHSADKVFMQLVLSVFWINPFFWLIKKELTIIHEFIADKKSIGNNDASVLASLILTTAYSSGRFDITNQFFHSSIKRRITMVTKIKDPRFSYIRRIAALFVLLATLGMVAFRSKNVKESGVIKSGKDTSITPTKRGSVDTARKGSISLDKANPIYYIDGREATKADIDKVNPNDIQSIDVWKGEKAIEKFGEKGKHGVVDVTMKKEHINKPAVINTATNHNITLSQQTPDKGADTAKQVSITNGDITITANTIIVMSKKDESGSLINSSTLLYILDGKEINEKDFKTINPNNIESITVWKDSLAIEKFGDKGKNGVIDIVTKKTINPASLTP</sequence>
<name>A0ABT6RBZ3_9BACT</name>
<dbReference type="SUPFAM" id="SSF56935">
    <property type="entry name" value="Porins"/>
    <property type="match status" value="1"/>
</dbReference>
<dbReference type="InterPro" id="IPR052173">
    <property type="entry name" value="Beta-lactam_resp_regulator"/>
</dbReference>
<feature type="transmembrane region" description="Helical" evidence="2">
    <location>
        <begin position="93"/>
        <end position="115"/>
    </location>
</feature>
<accession>A0ABT6RBZ3</accession>
<dbReference type="PANTHER" id="PTHR34978:SF3">
    <property type="entry name" value="SLR0241 PROTEIN"/>
    <property type="match status" value="1"/>
</dbReference>
<keyword evidence="1" id="KW-1134">Transmembrane beta strand</keyword>
<dbReference type="InterPro" id="IPR039426">
    <property type="entry name" value="TonB-dep_rcpt-like"/>
</dbReference>
<reference evidence="4 5" key="1">
    <citation type="submission" date="2023-05" db="EMBL/GenBank/DDBJ databases">
        <title>Genome sequence of Pinibacter sp. MAH-24.</title>
        <authorList>
            <person name="Huq M.A."/>
        </authorList>
    </citation>
    <scope>NUCLEOTIDE SEQUENCE [LARGE SCALE GENOMIC DNA]</scope>
    <source>
        <strain evidence="4 5">MAH-24</strain>
    </source>
</reference>
<feature type="domain" description="Peptidase M56" evidence="3">
    <location>
        <begin position="157"/>
        <end position="258"/>
    </location>
</feature>
<comment type="caution">
    <text evidence="4">The sequence shown here is derived from an EMBL/GenBank/DDBJ whole genome shotgun (WGS) entry which is preliminary data.</text>
</comment>
<feature type="transmembrane region" description="Helical" evidence="2">
    <location>
        <begin position="6"/>
        <end position="25"/>
    </location>
</feature>
<dbReference type="Pfam" id="PF05569">
    <property type="entry name" value="Peptidase_M56"/>
    <property type="match status" value="1"/>
</dbReference>
<evidence type="ECO:0000256" key="2">
    <source>
        <dbReference type="SAM" id="Phobius"/>
    </source>
</evidence>
<evidence type="ECO:0000313" key="4">
    <source>
        <dbReference type="EMBL" id="MDI3320079.1"/>
    </source>
</evidence>
<evidence type="ECO:0000259" key="3">
    <source>
        <dbReference type="Pfam" id="PF05569"/>
    </source>
</evidence>
<keyword evidence="1 2" id="KW-0812">Transmembrane</keyword>
<organism evidence="4 5">
    <name type="scientific">Pinibacter soli</name>
    <dbReference type="NCBI Taxonomy" id="3044211"/>
    <lineage>
        <taxon>Bacteria</taxon>
        <taxon>Pseudomonadati</taxon>
        <taxon>Bacteroidota</taxon>
        <taxon>Chitinophagia</taxon>
        <taxon>Chitinophagales</taxon>
        <taxon>Chitinophagaceae</taxon>
        <taxon>Pinibacter</taxon>
    </lineage>
</organism>
<dbReference type="Proteomes" id="UP001226434">
    <property type="component" value="Unassembled WGS sequence"/>
</dbReference>
<feature type="transmembrane region" description="Helical" evidence="2">
    <location>
        <begin position="268"/>
        <end position="287"/>
    </location>
</feature>
<protein>
    <submittedName>
        <fullName evidence="4">M56 family metallopeptidase</fullName>
    </submittedName>
</protein>
<evidence type="ECO:0000313" key="5">
    <source>
        <dbReference type="Proteomes" id="UP001226434"/>
    </source>
</evidence>
<keyword evidence="1" id="KW-0998">Cell outer membrane</keyword>
<keyword evidence="1 2" id="KW-0472">Membrane</keyword>
<dbReference type="InterPro" id="IPR037066">
    <property type="entry name" value="Plug_dom_sf"/>
</dbReference>
<dbReference type="Gene3D" id="2.170.130.10">
    <property type="entry name" value="TonB-dependent receptor, plug domain"/>
    <property type="match status" value="2"/>
</dbReference>
<keyword evidence="1" id="KW-0813">Transport</keyword>
<dbReference type="InterPro" id="IPR008756">
    <property type="entry name" value="Peptidase_M56"/>
</dbReference>
<dbReference type="RefSeq" id="WP_282334178.1">
    <property type="nucleotide sequence ID" value="NZ_JASBRG010000006.1"/>
</dbReference>
<dbReference type="CDD" id="cd07341">
    <property type="entry name" value="M56_BlaR1_MecR1_like"/>
    <property type="match status" value="1"/>
</dbReference>
<comment type="subcellular location">
    <subcellularLocation>
        <location evidence="1">Cell outer membrane</location>
        <topology evidence="1">Multi-pass membrane protein</topology>
    </subcellularLocation>
</comment>
<gene>
    <name evidence="4" type="ORF">QJ048_09870</name>
</gene>
<dbReference type="PROSITE" id="PS52016">
    <property type="entry name" value="TONB_DEPENDENT_REC_3"/>
    <property type="match status" value="1"/>
</dbReference>
<proteinExistence type="inferred from homology"/>